<protein>
    <submittedName>
        <fullName evidence="8">Cellobiose-specific PTS system IIA component</fullName>
    </submittedName>
</protein>
<keyword evidence="6" id="KW-0479">Metal-binding</keyword>
<evidence type="ECO:0000256" key="4">
    <source>
        <dbReference type="ARBA" id="ARBA00022683"/>
    </source>
</evidence>
<feature type="modified residue" description="Phosphohistidine; by HPr" evidence="7">
    <location>
        <position position="79"/>
    </location>
</feature>
<evidence type="ECO:0000256" key="5">
    <source>
        <dbReference type="PIRSR" id="PIRSR000699-1"/>
    </source>
</evidence>
<evidence type="ECO:0000256" key="6">
    <source>
        <dbReference type="PIRSR" id="PIRSR000699-2"/>
    </source>
</evidence>
<dbReference type="GO" id="GO:0046872">
    <property type="term" value="F:metal ion binding"/>
    <property type="evidence" value="ECO:0007669"/>
    <property type="project" value="UniProtKB-KW"/>
</dbReference>
<evidence type="ECO:0000313" key="8">
    <source>
        <dbReference type="EMBL" id="GBG05420.1"/>
    </source>
</evidence>
<dbReference type="RefSeq" id="WP_117118747.1">
    <property type="nucleotide sequence ID" value="NZ_BFBY01000013.1"/>
</dbReference>
<dbReference type="PANTHER" id="PTHR34382">
    <property type="entry name" value="PTS SYSTEM N,N'-DIACETYLCHITOBIOSE-SPECIFIC EIIA COMPONENT"/>
    <property type="match status" value="1"/>
</dbReference>
<sequence>MSEEKQNNQMAMELIIEAGNAKAAAMQAIHVAKKDNFEQAHNYLQEANQALNKAHLIQKDMFSQQASGAPVPLNLYLIHAQDHLMTATTFIDLAQEIIALYQKLASKK</sequence>
<dbReference type="SUPFAM" id="SSF46973">
    <property type="entry name" value="Enzyme IIa from lactose specific PTS, IIa-lac"/>
    <property type="match status" value="1"/>
</dbReference>
<dbReference type="Proteomes" id="UP000257317">
    <property type="component" value="Unassembled WGS sequence"/>
</dbReference>
<dbReference type="OrthoDB" id="350602at2"/>
<evidence type="ECO:0000256" key="2">
    <source>
        <dbReference type="ARBA" id="ARBA00022597"/>
    </source>
</evidence>
<name>A0A2Z6TGD9_9LACO</name>
<keyword evidence="1" id="KW-0813">Transport</keyword>
<accession>A0A2Z6TGD9</accession>
<evidence type="ECO:0000256" key="3">
    <source>
        <dbReference type="ARBA" id="ARBA00022679"/>
    </source>
</evidence>
<dbReference type="PIRSF" id="PIRSF000699">
    <property type="entry name" value="PTS_IILac_III"/>
    <property type="match status" value="1"/>
</dbReference>
<dbReference type="GO" id="GO:0009401">
    <property type="term" value="P:phosphoenolpyruvate-dependent sugar phosphotransferase system"/>
    <property type="evidence" value="ECO:0007669"/>
    <property type="project" value="UniProtKB-KW"/>
</dbReference>
<dbReference type="PROSITE" id="PS51095">
    <property type="entry name" value="PTS_EIIA_TYPE_3"/>
    <property type="match status" value="1"/>
</dbReference>
<dbReference type="PANTHER" id="PTHR34382:SF7">
    <property type="entry name" value="PTS SYSTEM N,N'-DIACETYLCHITOBIOSE-SPECIFIC EIIA COMPONENT"/>
    <property type="match status" value="1"/>
</dbReference>
<keyword evidence="2" id="KW-0762">Sugar transport</keyword>
<evidence type="ECO:0000256" key="7">
    <source>
        <dbReference type="PROSITE-ProRule" id="PRU00418"/>
    </source>
</evidence>
<keyword evidence="4" id="KW-0598">Phosphotransferase system</keyword>
<keyword evidence="6" id="KW-0460">Magnesium</keyword>
<reference evidence="9" key="1">
    <citation type="submission" date="2018-03" db="EMBL/GenBank/DDBJ databases">
        <title>New taxa in the Lactobacillus gasseri group.</title>
        <authorList>
            <person name="Tanizawa Y."/>
            <person name="Tohno M."/>
            <person name="Endo A."/>
            <person name="Arita M."/>
        </authorList>
    </citation>
    <scope>NUCLEOTIDE SEQUENCE [LARGE SCALE GENOMIC DNA]</scope>
    <source>
        <strain evidence="9">DSM 24759</strain>
    </source>
</reference>
<dbReference type="CDD" id="cd00215">
    <property type="entry name" value="PTS_IIA_lac"/>
    <property type="match status" value="1"/>
</dbReference>
<dbReference type="AlphaFoldDB" id="A0A2Z6TGD9"/>
<dbReference type="Gene3D" id="1.20.58.80">
    <property type="entry name" value="Phosphotransferase system, lactose/cellobiose-type IIA subunit"/>
    <property type="match status" value="1"/>
</dbReference>
<evidence type="ECO:0000313" key="9">
    <source>
        <dbReference type="Proteomes" id="UP000257317"/>
    </source>
</evidence>
<dbReference type="EMBL" id="BFBY01000013">
    <property type="protein sequence ID" value="GBG05420.1"/>
    <property type="molecule type" value="Genomic_DNA"/>
</dbReference>
<dbReference type="InterPro" id="IPR003188">
    <property type="entry name" value="PTS_IIA_lac/cel"/>
</dbReference>
<feature type="binding site" evidence="6">
    <location>
        <position position="82"/>
    </location>
    <ligand>
        <name>Mg(2+)</name>
        <dbReference type="ChEBI" id="CHEBI:18420"/>
        <note>ligand shared between all trimeric partners</note>
    </ligand>
</feature>
<comment type="caution">
    <text evidence="8">The sequence shown here is derived from an EMBL/GenBank/DDBJ whole genome shotgun (WGS) entry which is preliminary data.</text>
</comment>
<dbReference type="InterPro" id="IPR036542">
    <property type="entry name" value="PTS_IIA_lac/cel_sf"/>
</dbReference>
<organism evidence="8 9">
    <name type="scientific">Lactobacillus rodentium</name>
    <dbReference type="NCBI Taxonomy" id="947835"/>
    <lineage>
        <taxon>Bacteria</taxon>
        <taxon>Bacillati</taxon>
        <taxon>Bacillota</taxon>
        <taxon>Bacilli</taxon>
        <taxon>Lactobacillales</taxon>
        <taxon>Lactobacillaceae</taxon>
        <taxon>Lactobacillus</taxon>
    </lineage>
</organism>
<dbReference type="Pfam" id="PF02255">
    <property type="entry name" value="PTS_IIA"/>
    <property type="match status" value="1"/>
</dbReference>
<comment type="cofactor">
    <cofactor evidence="6">
        <name>Mg(2+)</name>
        <dbReference type="ChEBI" id="CHEBI:18420"/>
    </cofactor>
    <text evidence="6">Binds 1 Mg(2+) ion per trimer.</text>
</comment>
<feature type="active site" description="Tele-phosphohistidine intermediate" evidence="5">
    <location>
        <position position="79"/>
    </location>
</feature>
<gene>
    <name evidence="8" type="primary">ptcA</name>
    <name evidence="8" type="ORF">LrDSM24759_13340</name>
</gene>
<keyword evidence="3" id="KW-0808">Transferase</keyword>
<keyword evidence="9" id="KW-1185">Reference proteome</keyword>
<evidence type="ECO:0000256" key="1">
    <source>
        <dbReference type="ARBA" id="ARBA00022448"/>
    </source>
</evidence>
<proteinExistence type="predicted"/>
<dbReference type="GO" id="GO:0016740">
    <property type="term" value="F:transferase activity"/>
    <property type="evidence" value="ECO:0007669"/>
    <property type="project" value="UniProtKB-KW"/>
</dbReference>